<name>A0A6C1TVQ0_9CORY</name>
<keyword evidence="4" id="KW-0808">Transferase</keyword>
<sequence>MTWQQLAVNLTAVALLASAQRWPIASGIIMIGLFIFISAAEEVRSLTMILSAPFLVSLVAMVGRPRAAAAFAIAIGYISATSPFTGRWVPNDFTGVAIFFVALAAGWWGGIYLRRLRLQHAANQQRLRDDMEERRERLAQALHDSVATTLTSVVMRAETLALTSSGNDDARETAENIADETRQAMQEVRHLLHFMKEDDGVSPAPLNRTIGEQVSVSTRLLESHGFKVEGAEAAKACRWSFPPGFEQVFTELSTNAIKYAEPGSVIELKIRKTETTLSCSMANSMRPGRGPSHMSSRLGLRESRALVTRHNGTFKASRVGDQWVAEFTVPEHSLRR</sequence>
<dbReference type="GO" id="GO:0000155">
    <property type="term" value="F:phosphorelay sensor kinase activity"/>
    <property type="evidence" value="ECO:0007669"/>
    <property type="project" value="InterPro"/>
</dbReference>
<dbReference type="SUPFAM" id="SSF55874">
    <property type="entry name" value="ATPase domain of HSP90 chaperone/DNA topoisomerase II/histidine kinase"/>
    <property type="match status" value="1"/>
</dbReference>
<feature type="transmembrane region" description="Helical" evidence="10">
    <location>
        <begin position="95"/>
        <end position="113"/>
    </location>
</feature>
<keyword evidence="6 13" id="KW-0418">Kinase</keyword>
<dbReference type="Proteomes" id="UP000336646">
    <property type="component" value="Unassembled WGS sequence"/>
</dbReference>
<dbReference type="OrthoDB" id="4428135at2"/>
<keyword evidence="10" id="KW-0472">Membrane</keyword>
<evidence type="ECO:0000256" key="1">
    <source>
        <dbReference type="ARBA" id="ARBA00000085"/>
    </source>
</evidence>
<accession>A0A6C1TVQ0</accession>
<dbReference type="AlphaFoldDB" id="A0A6C1TVQ0"/>
<evidence type="ECO:0000259" key="11">
    <source>
        <dbReference type="Pfam" id="PF07730"/>
    </source>
</evidence>
<keyword evidence="10" id="KW-0812">Transmembrane</keyword>
<reference evidence="12 15" key="2">
    <citation type="submission" date="2020-07" db="EMBL/GenBank/DDBJ databases">
        <authorList>
            <person name="Khare M."/>
        </authorList>
    </citation>
    <scope>NUCLEOTIDE SEQUENCE [LARGE SCALE GENOMIC DNA]</scope>
    <source>
        <strain evidence="12 15">P8776</strain>
    </source>
</reference>
<dbReference type="EC" id="2.7.13.3" evidence="2"/>
<evidence type="ECO:0000256" key="9">
    <source>
        <dbReference type="SAM" id="Coils"/>
    </source>
</evidence>
<feature type="domain" description="Signal transduction histidine kinase subgroup 3 dimerisation and phosphoacceptor" evidence="11">
    <location>
        <begin position="135"/>
        <end position="198"/>
    </location>
</feature>
<dbReference type="GO" id="GO:0016020">
    <property type="term" value="C:membrane"/>
    <property type="evidence" value="ECO:0007669"/>
    <property type="project" value="InterPro"/>
</dbReference>
<dbReference type="GO" id="GO:0046983">
    <property type="term" value="F:protein dimerization activity"/>
    <property type="evidence" value="ECO:0007669"/>
    <property type="project" value="InterPro"/>
</dbReference>
<evidence type="ECO:0000256" key="7">
    <source>
        <dbReference type="ARBA" id="ARBA00022840"/>
    </source>
</evidence>
<keyword evidence="9" id="KW-0175">Coiled coil</keyword>
<evidence type="ECO:0000256" key="3">
    <source>
        <dbReference type="ARBA" id="ARBA00022553"/>
    </source>
</evidence>
<dbReference type="PANTHER" id="PTHR24421">
    <property type="entry name" value="NITRATE/NITRITE SENSOR PROTEIN NARX-RELATED"/>
    <property type="match status" value="1"/>
</dbReference>
<organism evidence="13 14">
    <name type="scientific">Corynebacterium sanguinis</name>
    <dbReference type="NCBI Taxonomy" id="2594913"/>
    <lineage>
        <taxon>Bacteria</taxon>
        <taxon>Bacillati</taxon>
        <taxon>Actinomycetota</taxon>
        <taxon>Actinomycetes</taxon>
        <taxon>Mycobacteriales</taxon>
        <taxon>Corynebacteriaceae</taxon>
        <taxon>Corynebacterium</taxon>
    </lineage>
</organism>
<proteinExistence type="predicted"/>
<evidence type="ECO:0000256" key="10">
    <source>
        <dbReference type="SAM" id="Phobius"/>
    </source>
</evidence>
<gene>
    <name evidence="13" type="ORF">EKI59_08865</name>
    <name evidence="12" type="ORF">H0H28_10640</name>
</gene>
<dbReference type="Gene3D" id="1.20.5.1930">
    <property type="match status" value="1"/>
</dbReference>
<keyword evidence="15" id="KW-1185">Reference proteome</keyword>
<dbReference type="InterPro" id="IPR036890">
    <property type="entry name" value="HATPase_C_sf"/>
</dbReference>
<feature type="transmembrane region" description="Helical" evidence="10">
    <location>
        <begin position="45"/>
        <end position="62"/>
    </location>
</feature>
<dbReference type="EMBL" id="RXIR01000020">
    <property type="protein sequence ID" value="TVS27432.1"/>
    <property type="molecule type" value="Genomic_DNA"/>
</dbReference>
<comment type="catalytic activity">
    <reaction evidence="1">
        <text>ATP + protein L-histidine = ADP + protein N-phospho-L-histidine.</text>
        <dbReference type="EC" id="2.7.13.3"/>
    </reaction>
</comment>
<feature type="coiled-coil region" evidence="9">
    <location>
        <begin position="121"/>
        <end position="187"/>
    </location>
</feature>
<keyword evidence="10" id="KW-1133">Transmembrane helix</keyword>
<reference evidence="13 14" key="1">
    <citation type="submission" date="2018-12" db="EMBL/GenBank/DDBJ databases">
        <title>Corynebacterium sanguinis sp. nov., a clinically-associated and environmental corynebacterium.</title>
        <authorList>
            <person name="Gonzales-Siles L."/>
            <person name="Jaen-Luchoro D."/>
            <person name="Cardew S."/>
            <person name="Inganas E."/>
            <person name="Ohlen M."/>
            <person name="Jensie-Markopolous S."/>
            <person name="Pinyeiro-Iglesias B."/>
            <person name="Molin K."/>
            <person name="Skovbjerg S."/>
            <person name="Svensson-Stadler L."/>
            <person name="Funke G."/>
            <person name="Moore E.R.B."/>
        </authorList>
    </citation>
    <scope>NUCLEOTIDE SEQUENCE [LARGE SCALE GENOMIC DNA]</scope>
    <source>
        <strain evidence="13 14">58734</strain>
    </source>
</reference>
<evidence type="ECO:0000256" key="2">
    <source>
        <dbReference type="ARBA" id="ARBA00012438"/>
    </source>
</evidence>
<dbReference type="InterPro" id="IPR011712">
    <property type="entry name" value="Sig_transdc_His_kin_sub3_dim/P"/>
</dbReference>
<evidence type="ECO:0000313" key="14">
    <source>
        <dbReference type="Proteomes" id="UP000336646"/>
    </source>
</evidence>
<dbReference type="GO" id="GO:0005524">
    <property type="term" value="F:ATP binding"/>
    <property type="evidence" value="ECO:0007669"/>
    <property type="project" value="UniProtKB-KW"/>
</dbReference>
<keyword evidence="5" id="KW-0547">Nucleotide-binding</keyword>
<feature type="transmembrane region" description="Helical" evidence="10">
    <location>
        <begin position="69"/>
        <end position="89"/>
    </location>
</feature>
<evidence type="ECO:0000256" key="6">
    <source>
        <dbReference type="ARBA" id="ARBA00022777"/>
    </source>
</evidence>
<evidence type="ECO:0000313" key="13">
    <source>
        <dbReference type="EMBL" id="TVS27432.1"/>
    </source>
</evidence>
<evidence type="ECO:0000256" key="5">
    <source>
        <dbReference type="ARBA" id="ARBA00022741"/>
    </source>
</evidence>
<dbReference type="InterPro" id="IPR050482">
    <property type="entry name" value="Sensor_HK_TwoCompSys"/>
</dbReference>
<dbReference type="Gene3D" id="3.30.565.10">
    <property type="entry name" value="Histidine kinase-like ATPase, C-terminal domain"/>
    <property type="match status" value="1"/>
</dbReference>
<evidence type="ECO:0000256" key="8">
    <source>
        <dbReference type="ARBA" id="ARBA00023012"/>
    </source>
</evidence>
<evidence type="ECO:0000256" key="4">
    <source>
        <dbReference type="ARBA" id="ARBA00022679"/>
    </source>
</evidence>
<dbReference type="PANTHER" id="PTHR24421:SF10">
    <property type="entry name" value="NITRATE_NITRITE SENSOR PROTEIN NARQ"/>
    <property type="match status" value="1"/>
</dbReference>
<dbReference type="Pfam" id="PF07730">
    <property type="entry name" value="HisKA_3"/>
    <property type="match status" value="1"/>
</dbReference>
<keyword evidence="7" id="KW-0067">ATP-binding</keyword>
<dbReference type="EMBL" id="JACEOR010000463">
    <property type="protein sequence ID" value="MBA4505764.1"/>
    <property type="molecule type" value="Genomic_DNA"/>
</dbReference>
<evidence type="ECO:0000313" key="15">
    <source>
        <dbReference type="Proteomes" id="UP000580709"/>
    </source>
</evidence>
<evidence type="ECO:0000313" key="12">
    <source>
        <dbReference type="EMBL" id="MBA4505764.1"/>
    </source>
</evidence>
<dbReference type="Proteomes" id="UP000580709">
    <property type="component" value="Unassembled WGS sequence"/>
</dbReference>
<comment type="caution">
    <text evidence="13">The sequence shown here is derived from an EMBL/GenBank/DDBJ whole genome shotgun (WGS) entry which is preliminary data.</text>
</comment>
<protein>
    <recommendedName>
        <fullName evidence="2">histidine kinase</fullName>
        <ecNumber evidence="2">2.7.13.3</ecNumber>
    </recommendedName>
</protein>
<keyword evidence="3" id="KW-0597">Phosphoprotein</keyword>
<keyword evidence="8" id="KW-0902">Two-component regulatory system</keyword>